<evidence type="ECO:0000256" key="4">
    <source>
        <dbReference type="ARBA" id="ARBA00023268"/>
    </source>
</evidence>
<dbReference type="SMART" id="SM00826">
    <property type="entry name" value="PKS_DH"/>
    <property type="match status" value="1"/>
</dbReference>
<dbReference type="Gene3D" id="3.40.366.10">
    <property type="entry name" value="Malonyl-Coenzyme A Acyl Carrier Protein, domain 2"/>
    <property type="match status" value="1"/>
</dbReference>
<dbReference type="SMART" id="SM00822">
    <property type="entry name" value="PKS_KR"/>
    <property type="match status" value="1"/>
</dbReference>
<dbReference type="InterPro" id="IPR014043">
    <property type="entry name" value="Acyl_transferase_dom"/>
</dbReference>
<sequence>MMIEQREGWKPIPKERWNNNAFYHPDHAHHGTINVNGGHFMEEDLSLFDAPFFNMSSDEAASMDPQQRLLLEITYEGLENAGIPLAQFMGTKTSCFVGSFSVDYTDILLRDPECVPMYQCTNAGQSRAMVANRISYFFDLKGPSVTVDTACSGSLVALHLACQSLQTGDASMAVAAGVNLILSHEFTSTMSMMRFLSPDGRCYTFDEQANGYARGEAVDCLILKPLADALRDKNTIRAVIRGTGSNQDGRTPGITLPSGTAQETLIRDVYARAGLDLKETEVVEAHGTGTQAGDPIESGAISRTFGFDREPGQTVKIGSIKTNVGHLEGASGVAGVIKAVLMLENRMILPSRNFTTPNPRIPLEEWNLKVQTTPEPWEAPGPHRVSVNSFGYGGSNAHVIIEDALGYLTQRGLQRRFLGPSNLSQNLQLNSTHRSERPARKHRIIMISGSDEWSCQEQVRRIHDYLLKKQNFVEDSFIDDLAFTLNERRSRFKWKTGVIGTSITDLSLSLSSTLKIRSSVRKPILAFIFTGQGAQWPGMGRELLHAYPVFRESVSKIDAFLDMVQAPFSVYDEMTKSSQESQLSHPLLSQTVCSALQIALVDLLESWGVYPASVTGHSSGEIAAAYASGALNMEDAMSIAYYRGVAASKLLTAQVQGGMMAIGMSPEEVEPHLATIKAGRAVIACINSPSSVTVSGDAHAIDELAESLKDNPAFSRRLAVDVAYHSHHMELVANDYLESIEHITPRKPDNSTNNRISFFSSVTGTELQPEALGPPYWVSNLLGQVKFAESVKKLCFETNTRHTGIGISARRRVKRVGTAQKPSVDFILEIGPHSALSAPMKQILQADAKLKATDIEYGSILVRNKHAVSCALDTVKKLASLNYPLDFESINRPKETTNQRGPRLLVDLPPYPWNHSRSYWAEPRLSKMYRNREFPRTDLLGAPDNMACPFEPRWRNYLRISEIPWLKDHKIQSDIVFPAAGYICIAIEAAMQLATDIGEVAAFALRDISIRSALIIPENGAIEIMTSLRRLDEKKANQSDRAYRFHVYSVSKDNRWTEHCTGVVGVERELGDADEVKISDLYGSAMLPASESASISMIEVGQLYERLRHVGLDYGPCFANLTSAHTTENGACFAEITLPDTAAAMPMQFEHPLLIHPCTLDSMFHAIFAALPDDASLERGPLIPVSIKSMRASSSISSGADEVLSTRTHVRTDPKDKDTVVASIVAANRNDECDMCPKISVNGLRCKRLEIAPLSSKSSPSAPLVYGIEWQPDPDFLIGNHKSCRILEQYQGSVKQSLSREEYEDYTTYFIKELLIKFDHHDQSRNNSVVNKYRSSLTELLQRDNTQGMTKTAQIDEAKQWETPQSMTRLLSAIGAQISSIFNGDEKSIQESRAELWDAHWEVLATDSTYTCAAQYLALIGNKNPDISVLEICEGTGQPCTMFVQCLAEGIESQNQPPRCLRYTFTYRDNSELDEMKSRLGPWSQLIDFIKLSIERDTSEQELEKHLYDVIVAPHGLRSVHSTQRTLENLRSMLKPSGYLLIVDYFHPEENILDAIMISALYLWPADISSSPCKNDERKSLVNALRDADFTTHNFAEASPTTSRAMLTVSGLRKDTEHVRKRFTIISEKGYDEAVVMSLQQDLENLGCTVKLADIANLHAKDEICVVLSDMQMHMLASIQSDIMEKVKDVFLHSAGVLWITRGGTVDPTCPEAGLASGFARTARSESGVGSIVTLDLGSSDPFANSQAAEAILGVIKTHFLRKDPITEDTEYAERGGVVLIPRVIEQEDMYLDVTKASREAKHSQQSFRQKDCPVRLSGADTDHPQPYFTIGRETAEMPAGYVGIEVLAFGLNECDTHQASEVEKSSDTLGLECSGRVYALGQGVEGLSVGDRVVCLGVGAARTFYHNEASAFQKIDDGMSYELAAALPVAYSTAYYVVHYLARIRAHDTVQIQDAASWYGQAMIEVCHMRSAAIIATVESMAQKEALSNRFRIPPHRVLIDGEDDISKRILEITNGRKVDVAITFSATKSRSLQMIWKCIASFGRLIQLRTRDLENETECNLHSVKNVVFSTFNIFELQKERTDITRHTFGKIMRFFREGRLRGPSSFTVQSVGEIEKAFGAFSFEDHVVITTEGNEIVKTILPKETNHLFRGDASYILVGGLGGIGRAIALWMAVHGAKHLIFVNRKGLSGEPAHATVNKLRAKNVTVTVHACDISSETEVAQMFVAISETQPPIRGLIHGAMVLKDIHIERMTADDYHSVLRPRYNGTWNLHRHLPTEVDFFLMLSSISGVIGNATQSAYAAGSAFMDAFAAYRSSMGLPGVSLDLGTITDVGYLATNKELTIKMEKQGFKGTDTATLLSLIEFAISQPTGGLSQIVTGLGEWKEGESIGNFDAPLFSHFRRRFQRGEESGRSDEVETLRDMLRACKTREEAVPIIFDAVSGKIAAQLDISVDRVDPSSPLSEFGADSHVAVELRNWISKTLESTVSILEVLASESVLHLAGQIAERSQLVSVDNLE</sequence>
<dbReference type="Pfam" id="PF13489">
    <property type="entry name" value="Methyltransf_23"/>
    <property type="match status" value="1"/>
</dbReference>
<dbReference type="Gene3D" id="1.10.1200.10">
    <property type="entry name" value="ACP-like"/>
    <property type="match status" value="1"/>
</dbReference>
<dbReference type="InterPro" id="IPR011032">
    <property type="entry name" value="GroES-like_sf"/>
</dbReference>
<dbReference type="InterPro" id="IPR016036">
    <property type="entry name" value="Malonyl_transacylase_ACP-bd"/>
</dbReference>
<dbReference type="CDD" id="cd00833">
    <property type="entry name" value="PKS"/>
    <property type="match status" value="1"/>
</dbReference>
<dbReference type="GO" id="GO:0031177">
    <property type="term" value="F:phosphopantetheine binding"/>
    <property type="evidence" value="ECO:0007669"/>
    <property type="project" value="InterPro"/>
</dbReference>
<dbReference type="OMA" id="EYGIDSH"/>
<evidence type="ECO:0000259" key="7">
    <source>
        <dbReference type="PROSITE" id="PS50075"/>
    </source>
</evidence>
<dbReference type="InterPro" id="IPR049900">
    <property type="entry name" value="PKS_mFAS_DH"/>
</dbReference>
<dbReference type="PANTHER" id="PTHR43775">
    <property type="entry name" value="FATTY ACID SYNTHASE"/>
    <property type="match status" value="1"/>
</dbReference>
<dbReference type="SUPFAM" id="SSF53335">
    <property type="entry name" value="S-adenosyl-L-methionine-dependent methyltransferases"/>
    <property type="match status" value="1"/>
</dbReference>
<dbReference type="PROSITE" id="PS52004">
    <property type="entry name" value="KS3_2"/>
    <property type="match status" value="1"/>
</dbReference>
<dbReference type="InterPro" id="IPR020807">
    <property type="entry name" value="PKS_DH"/>
</dbReference>
<dbReference type="OrthoDB" id="329835at2759"/>
<dbReference type="Gene3D" id="3.40.50.720">
    <property type="entry name" value="NAD(P)-binding Rossmann-like Domain"/>
    <property type="match status" value="2"/>
</dbReference>
<evidence type="ECO:0000259" key="9">
    <source>
        <dbReference type="PROSITE" id="PS52019"/>
    </source>
</evidence>
<dbReference type="InterPro" id="IPR001227">
    <property type="entry name" value="Ac_transferase_dom_sf"/>
</dbReference>
<dbReference type="InterPro" id="IPR056501">
    <property type="entry name" value="NAD-bd_HRPKS_sdrA"/>
</dbReference>
<gene>
    <name evidence="10" type="ORF">PENDEC_c002G05198</name>
</gene>
<dbReference type="PROSITE" id="PS50075">
    <property type="entry name" value="CARRIER"/>
    <property type="match status" value="1"/>
</dbReference>
<dbReference type="Gene3D" id="3.90.180.10">
    <property type="entry name" value="Medium-chain alcohol dehydrogenases, catalytic domain"/>
    <property type="match status" value="1"/>
</dbReference>
<dbReference type="Pfam" id="PF14765">
    <property type="entry name" value="PS-DH"/>
    <property type="match status" value="1"/>
</dbReference>
<comment type="caution">
    <text evidence="10">The sequence shown here is derived from an EMBL/GenBank/DDBJ whole genome shotgun (WGS) entry which is preliminary data.</text>
</comment>
<evidence type="ECO:0000259" key="8">
    <source>
        <dbReference type="PROSITE" id="PS52004"/>
    </source>
</evidence>
<dbReference type="InterPro" id="IPR020841">
    <property type="entry name" value="PKS_Beta-ketoAc_synthase_dom"/>
</dbReference>
<dbReference type="Gene3D" id="3.40.47.10">
    <property type="match status" value="1"/>
</dbReference>
<dbReference type="SUPFAM" id="SSF51735">
    <property type="entry name" value="NAD(P)-binding Rossmann-fold domains"/>
    <property type="match status" value="2"/>
</dbReference>
<evidence type="ECO:0000256" key="2">
    <source>
        <dbReference type="ARBA" id="ARBA00022553"/>
    </source>
</evidence>
<dbReference type="InterPro" id="IPR049551">
    <property type="entry name" value="PKS_DH_C"/>
</dbReference>
<dbReference type="Proteomes" id="UP000191522">
    <property type="component" value="Unassembled WGS sequence"/>
</dbReference>
<dbReference type="InterPro" id="IPR016035">
    <property type="entry name" value="Acyl_Trfase/lysoPLipase"/>
</dbReference>
<dbReference type="Pfam" id="PF23114">
    <property type="entry name" value="NAD-bd_HRPKS_sdrA"/>
    <property type="match status" value="1"/>
</dbReference>
<dbReference type="SMART" id="SM00829">
    <property type="entry name" value="PKS_ER"/>
    <property type="match status" value="1"/>
</dbReference>
<dbReference type="GO" id="GO:0030639">
    <property type="term" value="P:polyketide biosynthetic process"/>
    <property type="evidence" value="ECO:0007669"/>
    <property type="project" value="UniProtKB-ARBA"/>
</dbReference>
<proteinExistence type="predicted"/>
<dbReference type="InterPro" id="IPR014030">
    <property type="entry name" value="Ketoacyl_synth_N"/>
</dbReference>
<dbReference type="PROSITE" id="PS52019">
    <property type="entry name" value="PKS_MFAS_DH"/>
    <property type="match status" value="1"/>
</dbReference>
<feature type="active site" description="Proton donor; for dehydratase activity" evidence="6">
    <location>
        <position position="1161"/>
    </location>
</feature>
<dbReference type="InterPro" id="IPR009081">
    <property type="entry name" value="PP-bd_ACP"/>
</dbReference>
<dbReference type="GO" id="GO:0016491">
    <property type="term" value="F:oxidoreductase activity"/>
    <property type="evidence" value="ECO:0007669"/>
    <property type="project" value="InterPro"/>
</dbReference>
<feature type="domain" description="PKS/mFAS DH" evidence="9">
    <location>
        <begin position="937"/>
        <end position="1255"/>
    </location>
</feature>
<evidence type="ECO:0000256" key="1">
    <source>
        <dbReference type="ARBA" id="ARBA00022450"/>
    </source>
</evidence>
<feature type="active site" description="Proton acceptor; for dehydratase activity" evidence="6">
    <location>
        <position position="969"/>
    </location>
</feature>
<dbReference type="GO" id="GO:1901336">
    <property type="term" value="P:lactone biosynthetic process"/>
    <property type="evidence" value="ECO:0007669"/>
    <property type="project" value="UniProtKB-ARBA"/>
</dbReference>
<dbReference type="SUPFAM" id="SSF50129">
    <property type="entry name" value="GroES-like"/>
    <property type="match status" value="1"/>
</dbReference>
<dbReference type="SUPFAM" id="SSF55048">
    <property type="entry name" value="Probable ACP-binding domain of malonyl-CoA ACP transacylase"/>
    <property type="match status" value="1"/>
</dbReference>
<keyword evidence="1" id="KW-0596">Phosphopantetheine</keyword>
<dbReference type="InterPro" id="IPR016039">
    <property type="entry name" value="Thiolase-like"/>
</dbReference>
<dbReference type="InterPro" id="IPR014031">
    <property type="entry name" value="Ketoacyl_synth_C"/>
</dbReference>
<dbReference type="Pfam" id="PF08240">
    <property type="entry name" value="ADH_N"/>
    <property type="match status" value="1"/>
</dbReference>
<dbReference type="SMART" id="SM00823">
    <property type="entry name" value="PKS_PP"/>
    <property type="match status" value="1"/>
</dbReference>
<organism evidence="10 11">
    <name type="scientific">Penicillium decumbens</name>
    <dbReference type="NCBI Taxonomy" id="69771"/>
    <lineage>
        <taxon>Eukaryota</taxon>
        <taxon>Fungi</taxon>
        <taxon>Dikarya</taxon>
        <taxon>Ascomycota</taxon>
        <taxon>Pezizomycotina</taxon>
        <taxon>Eurotiomycetes</taxon>
        <taxon>Eurotiomycetidae</taxon>
        <taxon>Eurotiales</taxon>
        <taxon>Aspergillaceae</taxon>
        <taxon>Penicillium</taxon>
    </lineage>
</organism>
<dbReference type="SUPFAM" id="SSF52151">
    <property type="entry name" value="FabD/lysophospholipase-like"/>
    <property type="match status" value="1"/>
</dbReference>
<dbReference type="SMART" id="SM00825">
    <property type="entry name" value="PKS_KS"/>
    <property type="match status" value="1"/>
</dbReference>
<accession>A0A1V6PLB5</accession>
<feature type="domain" description="Carrier" evidence="7">
    <location>
        <begin position="2437"/>
        <end position="2511"/>
    </location>
</feature>
<dbReference type="EMBL" id="MDYL01000002">
    <property type="protein sequence ID" value="OQD77781.1"/>
    <property type="molecule type" value="Genomic_DNA"/>
</dbReference>
<dbReference type="InterPro" id="IPR050091">
    <property type="entry name" value="PKS_NRPS_Biosynth_Enz"/>
</dbReference>
<dbReference type="SUPFAM" id="SSF53901">
    <property type="entry name" value="Thiolase-like"/>
    <property type="match status" value="1"/>
</dbReference>
<dbReference type="GO" id="GO:0004312">
    <property type="term" value="F:fatty acid synthase activity"/>
    <property type="evidence" value="ECO:0007669"/>
    <property type="project" value="TreeGrafter"/>
</dbReference>
<evidence type="ECO:0000256" key="3">
    <source>
        <dbReference type="ARBA" id="ARBA00022679"/>
    </source>
</evidence>
<dbReference type="Pfam" id="PF16197">
    <property type="entry name" value="KAsynt_C_assoc"/>
    <property type="match status" value="1"/>
</dbReference>
<evidence type="ECO:0000313" key="11">
    <source>
        <dbReference type="Proteomes" id="UP000191522"/>
    </source>
</evidence>
<dbReference type="GO" id="GO:0006633">
    <property type="term" value="P:fatty acid biosynthetic process"/>
    <property type="evidence" value="ECO:0007669"/>
    <property type="project" value="TreeGrafter"/>
</dbReference>
<dbReference type="InterPro" id="IPR020843">
    <property type="entry name" value="ER"/>
</dbReference>
<evidence type="ECO:0000256" key="5">
    <source>
        <dbReference type="ARBA" id="ARBA00023315"/>
    </source>
</evidence>
<dbReference type="InterPro" id="IPR029063">
    <property type="entry name" value="SAM-dependent_MTases_sf"/>
</dbReference>
<dbReference type="Pfam" id="PF23297">
    <property type="entry name" value="ACP_SdgA_C"/>
    <property type="match status" value="1"/>
</dbReference>
<dbReference type="CDD" id="cd05195">
    <property type="entry name" value="enoyl_red"/>
    <property type="match status" value="1"/>
</dbReference>
<dbReference type="InterPro" id="IPR032821">
    <property type="entry name" value="PKS_assoc"/>
</dbReference>
<feature type="region of interest" description="C-terminal hotdog fold" evidence="6">
    <location>
        <begin position="1095"/>
        <end position="1255"/>
    </location>
</feature>
<dbReference type="PANTHER" id="PTHR43775:SF29">
    <property type="entry name" value="ASPERFURANONE POLYKETIDE SYNTHASE AFOG-RELATED"/>
    <property type="match status" value="1"/>
</dbReference>
<feature type="region of interest" description="N-terminal hotdog fold" evidence="6">
    <location>
        <begin position="937"/>
        <end position="1071"/>
    </location>
</feature>
<dbReference type="Pfam" id="PF00698">
    <property type="entry name" value="Acyl_transf_1"/>
    <property type="match status" value="1"/>
</dbReference>
<dbReference type="Pfam" id="PF21089">
    <property type="entry name" value="PKS_DH_N"/>
    <property type="match status" value="1"/>
</dbReference>
<feature type="domain" description="Ketosynthase family 3 (KS3)" evidence="8">
    <location>
        <begin position="1"/>
        <end position="403"/>
    </location>
</feature>
<dbReference type="Pfam" id="PF00109">
    <property type="entry name" value="ketoacyl-synt"/>
    <property type="match status" value="1"/>
</dbReference>
<dbReference type="InterPro" id="IPR049552">
    <property type="entry name" value="PKS_DH_N"/>
</dbReference>
<dbReference type="InterPro" id="IPR020806">
    <property type="entry name" value="PKS_PP-bd"/>
</dbReference>
<dbReference type="InterPro" id="IPR036736">
    <property type="entry name" value="ACP-like_sf"/>
</dbReference>
<reference evidence="11" key="1">
    <citation type="journal article" date="2017" name="Nat. Microbiol.">
        <title>Global analysis of biosynthetic gene clusters reveals vast potential of secondary metabolite production in Penicillium species.</title>
        <authorList>
            <person name="Nielsen J.C."/>
            <person name="Grijseels S."/>
            <person name="Prigent S."/>
            <person name="Ji B."/>
            <person name="Dainat J."/>
            <person name="Nielsen K.F."/>
            <person name="Frisvad J.C."/>
            <person name="Workman M."/>
            <person name="Nielsen J."/>
        </authorList>
    </citation>
    <scope>NUCLEOTIDE SEQUENCE [LARGE SCALE GENOMIC DNA]</scope>
    <source>
        <strain evidence="11">IBT 11843</strain>
    </source>
</reference>
<dbReference type="InterPro" id="IPR042104">
    <property type="entry name" value="PKS_dehydratase_sf"/>
</dbReference>
<dbReference type="STRING" id="69771.A0A1V6PLB5"/>
<dbReference type="InterPro" id="IPR057326">
    <property type="entry name" value="KR_dom"/>
</dbReference>
<dbReference type="SUPFAM" id="SSF47336">
    <property type="entry name" value="ACP-like"/>
    <property type="match status" value="1"/>
</dbReference>
<keyword evidence="3" id="KW-0808">Transferase</keyword>
<dbReference type="Pfam" id="PF02801">
    <property type="entry name" value="Ketoacyl-synt_C"/>
    <property type="match status" value="1"/>
</dbReference>
<dbReference type="SMART" id="SM00827">
    <property type="entry name" value="PKS_AT"/>
    <property type="match status" value="1"/>
</dbReference>
<dbReference type="InterPro" id="IPR013968">
    <property type="entry name" value="PKS_KR"/>
</dbReference>
<dbReference type="Gene3D" id="3.40.50.150">
    <property type="entry name" value="Vaccinia Virus protein VP39"/>
    <property type="match status" value="1"/>
</dbReference>
<dbReference type="InterPro" id="IPR013154">
    <property type="entry name" value="ADH-like_N"/>
</dbReference>
<keyword evidence="2" id="KW-0597">Phosphoprotein</keyword>
<keyword evidence="4" id="KW-0511">Multifunctional enzyme</keyword>
<name>A0A1V6PLB5_PENDC</name>
<keyword evidence="5" id="KW-0012">Acyltransferase</keyword>
<dbReference type="InterPro" id="IPR036291">
    <property type="entry name" value="NAD(P)-bd_dom_sf"/>
</dbReference>
<keyword evidence="11" id="KW-1185">Reference proteome</keyword>
<evidence type="ECO:0000256" key="6">
    <source>
        <dbReference type="PROSITE-ProRule" id="PRU01363"/>
    </source>
</evidence>
<dbReference type="Gene3D" id="3.10.129.110">
    <property type="entry name" value="Polyketide synthase dehydratase"/>
    <property type="match status" value="1"/>
</dbReference>
<protein>
    <submittedName>
        <fullName evidence="10">Uncharacterized protein</fullName>
    </submittedName>
</protein>
<evidence type="ECO:0000313" key="10">
    <source>
        <dbReference type="EMBL" id="OQD77781.1"/>
    </source>
</evidence>
<dbReference type="Pfam" id="PF08659">
    <property type="entry name" value="KR"/>
    <property type="match status" value="1"/>
</dbReference>